<feature type="region of interest" description="Disordered" evidence="11">
    <location>
        <begin position="398"/>
        <end position="436"/>
    </location>
</feature>
<feature type="transmembrane region" description="Helical" evidence="10">
    <location>
        <begin position="355"/>
        <end position="379"/>
    </location>
</feature>
<dbReference type="Gene3D" id="1.20.58.340">
    <property type="entry name" value="Magnesium transport protein CorA, transmembrane region"/>
    <property type="match status" value="1"/>
</dbReference>
<evidence type="ECO:0000256" key="6">
    <source>
        <dbReference type="ARBA" id="ARBA00022989"/>
    </source>
</evidence>
<keyword evidence="7 10" id="KW-0406">Ion transport</keyword>
<evidence type="ECO:0000256" key="5">
    <source>
        <dbReference type="ARBA" id="ARBA00022842"/>
    </source>
</evidence>
<evidence type="ECO:0000256" key="4">
    <source>
        <dbReference type="ARBA" id="ARBA00022692"/>
    </source>
</evidence>
<dbReference type="FunFam" id="1.20.58.340:FF:000023">
    <property type="entry name" value="Magnesium transporter MRS2-E"/>
    <property type="match status" value="1"/>
</dbReference>
<protein>
    <recommendedName>
        <fullName evidence="10">Magnesium transporter</fullName>
    </recommendedName>
</protein>
<organism evidence="12 13">
    <name type="scientific">Miscanthus lutarioriparius</name>
    <dbReference type="NCBI Taxonomy" id="422564"/>
    <lineage>
        <taxon>Eukaryota</taxon>
        <taxon>Viridiplantae</taxon>
        <taxon>Streptophyta</taxon>
        <taxon>Embryophyta</taxon>
        <taxon>Tracheophyta</taxon>
        <taxon>Spermatophyta</taxon>
        <taxon>Magnoliopsida</taxon>
        <taxon>Liliopsida</taxon>
        <taxon>Poales</taxon>
        <taxon>Poaceae</taxon>
        <taxon>PACMAD clade</taxon>
        <taxon>Panicoideae</taxon>
        <taxon>Andropogonodae</taxon>
        <taxon>Andropogoneae</taxon>
        <taxon>Saccharinae</taxon>
        <taxon>Miscanthus</taxon>
    </lineage>
</organism>
<comment type="function">
    <text evidence="9">Putative magnesium transporter.</text>
</comment>
<comment type="function">
    <text evidence="10">Magnesium transporter that may mediate the influx of magnesium.</text>
</comment>
<evidence type="ECO:0000256" key="7">
    <source>
        <dbReference type="ARBA" id="ARBA00023065"/>
    </source>
</evidence>
<dbReference type="CDD" id="cd12823">
    <property type="entry name" value="Mrs2_Mfm1p-like"/>
    <property type="match status" value="1"/>
</dbReference>
<evidence type="ECO:0000256" key="8">
    <source>
        <dbReference type="ARBA" id="ARBA00023136"/>
    </source>
</evidence>
<proteinExistence type="inferred from homology"/>
<comment type="caution">
    <text evidence="10">Lacks conserved residue(s) required for the propagation of feature annotation.</text>
</comment>
<evidence type="ECO:0000313" key="13">
    <source>
        <dbReference type="Proteomes" id="UP000604825"/>
    </source>
</evidence>
<comment type="similarity">
    <text evidence="2 10">Belongs to the CorA metal ion transporter (MIT) (TC 1.A.35.5) family.</text>
</comment>
<keyword evidence="6 10" id="KW-1133">Transmembrane helix</keyword>
<name>A0A811R4E9_9POAL</name>
<dbReference type="EMBL" id="CAJGYO010000013">
    <property type="protein sequence ID" value="CAD6264903.1"/>
    <property type="molecule type" value="Genomic_DNA"/>
</dbReference>
<dbReference type="GO" id="GO:0016020">
    <property type="term" value="C:membrane"/>
    <property type="evidence" value="ECO:0007669"/>
    <property type="project" value="UniProtKB-SubCell"/>
</dbReference>
<keyword evidence="4 10" id="KW-0812">Transmembrane</keyword>
<gene>
    <name evidence="12" type="ORF">NCGR_LOCUS48208</name>
</gene>
<dbReference type="Proteomes" id="UP000604825">
    <property type="component" value="Unassembled WGS sequence"/>
</dbReference>
<reference evidence="12" key="1">
    <citation type="submission" date="2020-10" db="EMBL/GenBank/DDBJ databases">
        <authorList>
            <person name="Han B."/>
            <person name="Lu T."/>
            <person name="Zhao Q."/>
            <person name="Huang X."/>
            <person name="Zhao Y."/>
        </authorList>
    </citation>
    <scope>NUCLEOTIDE SEQUENCE</scope>
</reference>
<dbReference type="FunFam" id="2.40.128.330:FF:000007">
    <property type="entry name" value="Putative magnesium transporter MRS2-D"/>
    <property type="match status" value="1"/>
</dbReference>
<evidence type="ECO:0000256" key="9">
    <source>
        <dbReference type="ARBA" id="ARBA00058882"/>
    </source>
</evidence>
<accession>A0A811R4E9</accession>
<comment type="caution">
    <text evidence="12">The sequence shown here is derived from an EMBL/GenBank/DDBJ whole genome shotgun (WGS) entry which is preliminary data.</text>
</comment>
<dbReference type="AlphaFoldDB" id="A0A811R4E9"/>
<dbReference type="InterPro" id="IPR039204">
    <property type="entry name" value="MRS2-like"/>
</dbReference>
<keyword evidence="13" id="KW-1185">Reference proteome</keyword>
<feature type="compositionally biased region" description="Low complexity" evidence="11">
    <location>
        <begin position="398"/>
        <end position="421"/>
    </location>
</feature>
<dbReference type="PANTHER" id="PTHR13890:SF7">
    <property type="entry name" value="MAGNESIUM TRANSPORTER MRS2-D-RELATED"/>
    <property type="match status" value="1"/>
</dbReference>
<sequence length="436" mass="46729">MATATAMPPRRRHAATGAAAGEWAAVSTSGEWRSEAIGKHQLVRRTGLSARDLRALDPALSYPSSVMGRDRAIVVNLDRVRAVITASEALVPGPRDPSVAQLVAELRARLAAASPAPPRAVSVCLCLSCFSPSESDPIGFVRLFMAAYARSHLLGGLKDGEAGKDGGVSPPSGGGGKVLPFEFRALEVCLEYACKSLEHETSMLEKEAYPALDALTSRVSTLNLEHVRQIKCRLVAISGGVHKVRDELEHLLDDDADMAAMHLSEKAAFQAASQSSRFDIGTELVEIDEDRDDDETEAEQGSMAFMPKIDELESLLEAYFVQIDGTLNKLSALREYVEDTEDYINIMLDDKQNQLLQMGVVLSTVTLLVTSAVVVTAVFGMNIHIALYRITDFNVSGRPSAARSPARPRCSSSPCSTTGRTGYCGDRPSGSGSSSA</sequence>
<dbReference type="Pfam" id="PF22099">
    <property type="entry name" value="MRS2-like"/>
    <property type="match status" value="2"/>
</dbReference>
<evidence type="ECO:0000256" key="1">
    <source>
        <dbReference type="ARBA" id="ARBA00004141"/>
    </source>
</evidence>
<keyword evidence="5 10" id="KW-0460">Magnesium</keyword>
<dbReference type="OrthoDB" id="10251508at2759"/>
<dbReference type="GO" id="GO:0015095">
    <property type="term" value="F:magnesium ion transmembrane transporter activity"/>
    <property type="evidence" value="ECO:0007669"/>
    <property type="project" value="TreeGrafter"/>
</dbReference>
<evidence type="ECO:0000256" key="11">
    <source>
        <dbReference type="SAM" id="MobiDB-lite"/>
    </source>
</evidence>
<comment type="subcellular location">
    <subcellularLocation>
        <location evidence="1 10">Membrane</location>
        <topology evidence="1 10">Multi-pass membrane protein</topology>
    </subcellularLocation>
</comment>
<feature type="region of interest" description="Disordered" evidence="11">
    <location>
        <begin position="1"/>
        <end position="20"/>
    </location>
</feature>
<evidence type="ECO:0000256" key="3">
    <source>
        <dbReference type="ARBA" id="ARBA00022448"/>
    </source>
</evidence>
<evidence type="ECO:0000313" key="12">
    <source>
        <dbReference type="EMBL" id="CAD6264903.1"/>
    </source>
</evidence>
<keyword evidence="3 10" id="KW-0813">Transport</keyword>
<dbReference type="Gene3D" id="2.40.128.330">
    <property type="match status" value="1"/>
</dbReference>
<evidence type="ECO:0000256" key="2">
    <source>
        <dbReference type="ARBA" id="ARBA00007535"/>
    </source>
</evidence>
<keyword evidence="8 10" id="KW-0472">Membrane</keyword>
<dbReference type="PANTHER" id="PTHR13890">
    <property type="entry name" value="RNA SPLICING PROTEIN MRS2, MITOCHONDRIAL"/>
    <property type="match status" value="1"/>
</dbReference>
<evidence type="ECO:0000256" key="10">
    <source>
        <dbReference type="RuleBase" id="RU366041"/>
    </source>
</evidence>